<evidence type="ECO:0000313" key="2">
    <source>
        <dbReference type="Proteomes" id="UP001222325"/>
    </source>
</evidence>
<sequence>MSATMDLEAFLLHQLDDDLDIDETDSEQALIATAIASIALGAHEARRRRAERRKPSRLYLCRAQLLRNPRGTTPWQTLFRSGSDRAYITTMGFDVKTFHAIVSGGFGEAWNTLPIPREGVPTTTIPRPSTRSLDEYGALGLVLHYLNSTMREISLQQIFALIPSTVSRYLTFSLHILLEVLRRMPDAAIKWPKRHEDFEEYNDLILARHPRLMGAFGSIDGLNLACQTSDDEEMENATYNGWLCEHFVSSVLVFSPKADIRKAS</sequence>
<keyword evidence="2" id="KW-1185">Reference proteome</keyword>
<evidence type="ECO:0000313" key="1">
    <source>
        <dbReference type="EMBL" id="KAJ7077011.1"/>
    </source>
</evidence>
<protein>
    <recommendedName>
        <fullName evidence="3">DDE Tnp4 domain-containing protein</fullName>
    </recommendedName>
</protein>
<dbReference type="Proteomes" id="UP001222325">
    <property type="component" value="Unassembled WGS sequence"/>
</dbReference>
<gene>
    <name evidence="1" type="ORF">B0H15DRAFT_1004198</name>
</gene>
<organism evidence="1 2">
    <name type="scientific">Mycena belliarum</name>
    <dbReference type="NCBI Taxonomy" id="1033014"/>
    <lineage>
        <taxon>Eukaryota</taxon>
        <taxon>Fungi</taxon>
        <taxon>Dikarya</taxon>
        <taxon>Basidiomycota</taxon>
        <taxon>Agaricomycotina</taxon>
        <taxon>Agaricomycetes</taxon>
        <taxon>Agaricomycetidae</taxon>
        <taxon>Agaricales</taxon>
        <taxon>Marasmiineae</taxon>
        <taxon>Mycenaceae</taxon>
        <taxon>Mycena</taxon>
    </lineage>
</organism>
<dbReference type="PANTHER" id="PTHR48471">
    <property type="entry name" value="DDE TNP4 DOMAIN-CONTAINING PROTEIN"/>
    <property type="match status" value="1"/>
</dbReference>
<dbReference type="PANTHER" id="PTHR48471:SF1">
    <property type="entry name" value="DDE TNP4 DOMAIN-CONTAINING PROTEIN"/>
    <property type="match status" value="1"/>
</dbReference>
<evidence type="ECO:0008006" key="3">
    <source>
        <dbReference type="Google" id="ProtNLM"/>
    </source>
</evidence>
<proteinExistence type="predicted"/>
<name>A0AAD6XNL1_9AGAR</name>
<dbReference type="AlphaFoldDB" id="A0AAD6XNL1"/>
<dbReference type="EMBL" id="JARJCN010000076">
    <property type="protein sequence ID" value="KAJ7077011.1"/>
    <property type="molecule type" value="Genomic_DNA"/>
</dbReference>
<reference evidence="1" key="1">
    <citation type="submission" date="2023-03" db="EMBL/GenBank/DDBJ databases">
        <title>Massive genome expansion in bonnet fungi (Mycena s.s.) driven by repeated elements and novel gene families across ecological guilds.</title>
        <authorList>
            <consortium name="Lawrence Berkeley National Laboratory"/>
            <person name="Harder C.B."/>
            <person name="Miyauchi S."/>
            <person name="Viragh M."/>
            <person name="Kuo A."/>
            <person name="Thoen E."/>
            <person name="Andreopoulos B."/>
            <person name="Lu D."/>
            <person name="Skrede I."/>
            <person name="Drula E."/>
            <person name="Henrissat B."/>
            <person name="Morin E."/>
            <person name="Kohler A."/>
            <person name="Barry K."/>
            <person name="LaButti K."/>
            <person name="Morin E."/>
            <person name="Salamov A."/>
            <person name="Lipzen A."/>
            <person name="Mereny Z."/>
            <person name="Hegedus B."/>
            <person name="Baldrian P."/>
            <person name="Stursova M."/>
            <person name="Weitz H."/>
            <person name="Taylor A."/>
            <person name="Grigoriev I.V."/>
            <person name="Nagy L.G."/>
            <person name="Martin F."/>
            <person name="Kauserud H."/>
        </authorList>
    </citation>
    <scope>NUCLEOTIDE SEQUENCE</scope>
    <source>
        <strain evidence="1">CBHHK173m</strain>
    </source>
</reference>
<comment type="caution">
    <text evidence="1">The sequence shown here is derived from an EMBL/GenBank/DDBJ whole genome shotgun (WGS) entry which is preliminary data.</text>
</comment>
<accession>A0AAD6XNL1</accession>